<evidence type="ECO:0000256" key="1">
    <source>
        <dbReference type="SAM" id="MobiDB-lite"/>
    </source>
</evidence>
<keyword evidence="3" id="KW-1185">Reference proteome</keyword>
<organism evidence="2 3">
    <name type="scientific">Streptomyces osmaniensis</name>
    <dbReference type="NCBI Taxonomy" id="593134"/>
    <lineage>
        <taxon>Bacteria</taxon>
        <taxon>Bacillati</taxon>
        <taxon>Actinomycetota</taxon>
        <taxon>Actinomycetes</taxon>
        <taxon>Kitasatosporales</taxon>
        <taxon>Streptomycetaceae</taxon>
        <taxon>Streptomyces</taxon>
    </lineage>
</organism>
<accession>A0ABP6V5D2</accession>
<evidence type="ECO:0000313" key="2">
    <source>
        <dbReference type="EMBL" id="GAA3527571.1"/>
    </source>
</evidence>
<dbReference type="EMBL" id="BAABCE010000001">
    <property type="protein sequence ID" value="GAA3527571.1"/>
    <property type="molecule type" value="Genomic_DNA"/>
</dbReference>
<gene>
    <name evidence="2" type="ORF">GCM10022295_07020</name>
</gene>
<evidence type="ECO:0000313" key="3">
    <source>
        <dbReference type="Proteomes" id="UP001500707"/>
    </source>
</evidence>
<sequence>MLRQLVGNRAALDVTADVDQLTPAEAFKLREPNRLDWCVRTSSGGPDLQWAHCHGRKAVCTRPHVIDHQCTAPPGTSAPAHGRGQGRRPRKTSVAEGQLTLG</sequence>
<reference evidence="3" key="1">
    <citation type="journal article" date="2019" name="Int. J. Syst. Evol. Microbiol.">
        <title>The Global Catalogue of Microorganisms (GCM) 10K type strain sequencing project: providing services to taxonomists for standard genome sequencing and annotation.</title>
        <authorList>
            <consortium name="The Broad Institute Genomics Platform"/>
            <consortium name="The Broad Institute Genome Sequencing Center for Infectious Disease"/>
            <person name="Wu L."/>
            <person name="Ma J."/>
        </authorList>
    </citation>
    <scope>NUCLEOTIDE SEQUENCE [LARGE SCALE GENOMIC DNA]</scope>
    <source>
        <strain evidence="3">JCM 17656</strain>
    </source>
</reference>
<name>A0ABP6V5D2_9ACTN</name>
<protein>
    <submittedName>
        <fullName evidence="2">Uncharacterized protein</fullName>
    </submittedName>
</protein>
<dbReference type="Proteomes" id="UP001500707">
    <property type="component" value="Unassembled WGS sequence"/>
</dbReference>
<comment type="caution">
    <text evidence="2">The sequence shown here is derived from an EMBL/GenBank/DDBJ whole genome shotgun (WGS) entry which is preliminary data.</text>
</comment>
<proteinExistence type="predicted"/>
<feature type="region of interest" description="Disordered" evidence="1">
    <location>
        <begin position="71"/>
        <end position="102"/>
    </location>
</feature>